<dbReference type="InterPro" id="IPR015813">
    <property type="entry name" value="Pyrv/PenolPyrv_kinase-like_dom"/>
</dbReference>
<name>A0A1X7FZQ2_9SPHN</name>
<evidence type="ECO:0000313" key="2">
    <source>
        <dbReference type="Proteomes" id="UP000192934"/>
    </source>
</evidence>
<dbReference type="PANTHER" id="PTHR42905:SF16">
    <property type="entry name" value="CARBOXYPHOSPHONOENOLPYRUVATE PHOSPHONOMUTASE-LIKE PROTEIN (AFU_ORTHOLOGUE AFUA_5G07230)"/>
    <property type="match status" value="1"/>
</dbReference>
<dbReference type="EMBL" id="LT840185">
    <property type="protein sequence ID" value="SMF61571.1"/>
    <property type="molecule type" value="Genomic_DNA"/>
</dbReference>
<dbReference type="Gene3D" id="3.20.20.60">
    <property type="entry name" value="Phosphoenolpyruvate-binding domains"/>
    <property type="match status" value="1"/>
</dbReference>
<sequence length="249" mass="25485">MTDRKPRADAFRALHVRGDPLLLFNAWDAGSAAAIARAGAKAIATGSWSVAGAHGFADGEAMPFDLAIANLKRIVDSVDLPVSVDLEAGYGDAPEDVARSVAAAAAAGAIGCNLEDGIPAGGFYETPKQAERLAVARDADPLMFLNARIDIFLRADPASHAGLMEGALARAAAYADAGVDGIFLPGLADEALIARAAKAIALPLNIMAMPSTPALARLAELGVARVSHGPGPWRMAMDAVEHAARAAMG</sequence>
<keyword evidence="1" id="KW-0456">Lyase</keyword>
<dbReference type="SUPFAM" id="SSF51621">
    <property type="entry name" value="Phosphoenolpyruvate/pyruvate domain"/>
    <property type="match status" value="1"/>
</dbReference>
<dbReference type="Pfam" id="PF13714">
    <property type="entry name" value="PEP_mutase"/>
    <property type="match status" value="1"/>
</dbReference>
<proteinExistence type="predicted"/>
<dbReference type="OrthoDB" id="9785398at2"/>
<dbReference type="InterPro" id="IPR040442">
    <property type="entry name" value="Pyrv_kinase-like_dom_sf"/>
</dbReference>
<dbReference type="Proteomes" id="UP000192934">
    <property type="component" value="Chromosome I"/>
</dbReference>
<dbReference type="AlphaFoldDB" id="A0A1X7FZQ2"/>
<keyword evidence="2" id="KW-1185">Reference proteome</keyword>
<evidence type="ECO:0000313" key="1">
    <source>
        <dbReference type="EMBL" id="SMF61571.1"/>
    </source>
</evidence>
<protein>
    <submittedName>
        <fullName evidence="1">2-Methylisocitrate lyase, PEP mutase family</fullName>
    </submittedName>
</protein>
<dbReference type="RefSeq" id="WP_085217421.1">
    <property type="nucleotide sequence ID" value="NZ_LT840185.1"/>
</dbReference>
<reference evidence="2" key="1">
    <citation type="submission" date="2017-04" db="EMBL/GenBank/DDBJ databases">
        <authorList>
            <person name="Varghese N."/>
            <person name="Submissions S."/>
        </authorList>
    </citation>
    <scope>NUCLEOTIDE SEQUENCE [LARGE SCALE GENOMIC DNA]</scope>
    <source>
        <strain evidence="2">Dd16</strain>
    </source>
</reference>
<dbReference type="GO" id="GO:0016829">
    <property type="term" value="F:lyase activity"/>
    <property type="evidence" value="ECO:0007669"/>
    <property type="project" value="UniProtKB-KW"/>
</dbReference>
<gene>
    <name evidence="1" type="ORF">SAMN06295910_0563</name>
</gene>
<organism evidence="1 2">
    <name type="scientific">Allosphingosinicella indica</name>
    <dbReference type="NCBI Taxonomy" id="941907"/>
    <lineage>
        <taxon>Bacteria</taxon>
        <taxon>Pseudomonadati</taxon>
        <taxon>Pseudomonadota</taxon>
        <taxon>Alphaproteobacteria</taxon>
        <taxon>Sphingomonadales</taxon>
        <taxon>Sphingomonadaceae</taxon>
        <taxon>Allosphingosinicella</taxon>
    </lineage>
</organism>
<accession>A0A1X7FZQ2</accession>
<dbReference type="CDD" id="cd00377">
    <property type="entry name" value="ICL_PEPM"/>
    <property type="match status" value="1"/>
</dbReference>
<dbReference type="InterPro" id="IPR039556">
    <property type="entry name" value="ICL/PEPM"/>
</dbReference>
<dbReference type="PANTHER" id="PTHR42905">
    <property type="entry name" value="PHOSPHOENOLPYRUVATE CARBOXYLASE"/>
    <property type="match status" value="1"/>
</dbReference>
<dbReference type="STRING" id="941907.SAMN06295910_0563"/>